<evidence type="ECO:0000313" key="3">
    <source>
        <dbReference type="Proteomes" id="UP000268014"/>
    </source>
</evidence>
<gene>
    <name evidence="2" type="ORF">HPLM_LOCUS21816</name>
</gene>
<dbReference type="EMBL" id="UZAF01024203">
    <property type="protein sequence ID" value="VDO92711.1"/>
    <property type="molecule type" value="Genomic_DNA"/>
</dbReference>
<sequence>MGQLQELQETREQLQRLCQAIPTLPSPLETHARHIQIIRQPQTSLEFIAHRVSIISLTIENLRIRLATTKVHLTTLLALPPLLFATGANTKALRDEWMARPFSNDEKKLPLTDPDKVKIETEELMATLDSYSASLSGLCESFELEELHEDLSFHDEVRNALKKIKKIVDKLVGQSGRSASAQQRHEQDQPEELHEERMRKKNMREKNHNQRKKT</sequence>
<name>A0A3P7YYH6_HAEPC</name>
<feature type="compositionally biased region" description="Basic and acidic residues" evidence="1">
    <location>
        <begin position="183"/>
        <end position="208"/>
    </location>
</feature>
<accession>A0A3P7YYH6</accession>
<keyword evidence="3" id="KW-1185">Reference proteome</keyword>
<dbReference type="Proteomes" id="UP000268014">
    <property type="component" value="Unassembled WGS sequence"/>
</dbReference>
<reference evidence="2 3" key="1">
    <citation type="submission" date="2018-11" db="EMBL/GenBank/DDBJ databases">
        <authorList>
            <consortium name="Pathogen Informatics"/>
        </authorList>
    </citation>
    <scope>NUCLEOTIDE SEQUENCE [LARGE SCALE GENOMIC DNA]</scope>
    <source>
        <strain evidence="2 3">MHpl1</strain>
    </source>
</reference>
<feature type="region of interest" description="Disordered" evidence="1">
    <location>
        <begin position="173"/>
        <end position="214"/>
    </location>
</feature>
<evidence type="ECO:0000313" key="2">
    <source>
        <dbReference type="EMBL" id="VDO92711.1"/>
    </source>
</evidence>
<protein>
    <submittedName>
        <fullName evidence="2">Uncharacterized protein</fullName>
    </submittedName>
</protein>
<proteinExistence type="predicted"/>
<evidence type="ECO:0000256" key="1">
    <source>
        <dbReference type="SAM" id="MobiDB-lite"/>
    </source>
</evidence>
<dbReference type="AlphaFoldDB" id="A0A3P7YYH6"/>
<organism evidence="2 3">
    <name type="scientific">Haemonchus placei</name>
    <name type="common">Barber's pole worm</name>
    <dbReference type="NCBI Taxonomy" id="6290"/>
    <lineage>
        <taxon>Eukaryota</taxon>
        <taxon>Metazoa</taxon>
        <taxon>Ecdysozoa</taxon>
        <taxon>Nematoda</taxon>
        <taxon>Chromadorea</taxon>
        <taxon>Rhabditida</taxon>
        <taxon>Rhabditina</taxon>
        <taxon>Rhabditomorpha</taxon>
        <taxon>Strongyloidea</taxon>
        <taxon>Trichostrongylidae</taxon>
        <taxon>Haemonchus</taxon>
    </lineage>
</organism>